<evidence type="ECO:0000259" key="5">
    <source>
        <dbReference type="PROSITE" id="PS51007"/>
    </source>
</evidence>
<evidence type="ECO:0000313" key="7">
    <source>
        <dbReference type="Proteomes" id="UP000007013"/>
    </source>
</evidence>
<protein>
    <recommendedName>
        <fullName evidence="5">Cytochrome c domain-containing protein</fullName>
    </recommendedName>
</protein>
<dbReference type="AlphaFoldDB" id="B1ZVJ8"/>
<dbReference type="GO" id="GO:0009055">
    <property type="term" value="F:electron transfer activity"/>
    <property type="evidence" value="ECO:0007669"/>
    <property type="project" value="InterPro"/>
</dbReference>
<dbReference type="Gene3D" id="1.10.760.10">
    <property type="entry name" value="Cytochrome c-like domain"/>
    <property type="match status" value="1"/>
</dbReference>
<dbReference type="InterPro" id="IPR009056">
    <property type="entry name" value="Cyt_c-like_dom"/>
</dbReference>
<dbReference type="eggNOG" id="COG2010">
    <property type="taxonomic scope" value="Bacteria"/>
</dbReference>
<dbReference type="HOGENOM" id="CLU_1738660_0_0_0"/>
<keyword evidence="2 4" id="KW-0479">Metal-binding</keyword>
<feature type="domain" description="Cytochrome c" evidence="5">
    <location>
        <begin position="42"/>
        <end position="149"/>
    </location>
</feature>
<dbReference type="PROSITE" id="PS51007">
    <property type="entry name" value="CYTC"/>
    <property type="match status" value="1"/>
</dbReference>
<evidence type="ECO:0000256" key="3">
    <source>
        <dbReference type="ARBA" id="ARBA00023004"/>
    </source>
</evidence>
<keyword evidence="7" id="KW-1185">Reference proteome</keyword>
<organism evidence="6 7">
    <name type="scientific">Opitutus terrae (strain DSM 11246 / JCM 15787 / PB90-1)</name>
    <dbReference type="NCBI Taxonomy" id="452637"/>
    <lineage>
        <taxon>Bacteria</taxon>
        <taxon>Pseudomonadati</taxon>
        <taxon>Verrucomicrobiota</taxon>
        <taxon>Opitutia</taxon>
        <taxon>Opitutales</taxon>
        <taxon>Opitutaceae</taxon>
        <taxon>Opitutus</taxon>
    </lineage>
</organism>
<gene>
    <name evidence="6" type="ordered locus">Oter_0807</name>
</gene>
<evidence type="ECO:0000313" key="6">
    <source>
        <dbReference type="EMBL" id="ACB74095.1"/>
    </source>
</evidence>
<dbReference type="RefSeq" id="WP_012373633.1">
    <property type="nucleotide sequence ID" value="NC_010571.1"/>
</dbReference>
<dbReference type="STRING" id="452637.Oter_0807"/>
<evidence type="ECO:0000256" key="1">
    <source>
        <dbReference type="ARBA" id="ARBA00022617"/>
    </source>
</evidence>
<dbReference type="Pfam" id="PF00034">
    <property type="entry name" value="Cytochrom_C"/>
    <property type="match status" value="1"/>
</dbReference>
<dbReference type="SUPFAM" id="SSF46626">
    <property type="entry name" value="Cytochrome c"/>
    <property type="match status" value="1"/>
</dbReference>
<keyword evidence="1 4" id="KW-0349">Heme</keyword>
<dbReference type="GO" id="GO:0046872">
    <property type="term" value="F:metal ion binding"/>
    <property type="evidence" value="ECO:0007669"/>
    <property type="project" value="UniProtKB-KW"/>
</dbReference>
<keyword evidence="3 4" id="KW-0408">Iron</keyword>
<sequence>MKPSLPSLPSLILALVTLGAVVTLAFSVRATEPATAASEQGLLVERGSYLVNNVGLCSDCHSPRNERGEFIRELWLQGAALPMQPTVPMPWAAAAPAIAGLPSMTDEQAITFLTTGVRPNGSKPLPPMPEFRFSETDAKAVVAYLRTLGK</sequence>
<dbReference type="KEGG" id="ote:Oter_0807"/>
<name>B1ZVJ8_OPITP</name>
<evidence type="ECO:0000256" key="4">
    <source>
        <dbReference type="PROSITE-ProRule" id="PRU00433"/>
    </source>
</evidence>
<dbReference type="Proteomes" id="UP000007013">
    <property type="component" value="Chromosome"/>
</dbReference>
<dbReference type="InterPro" id="IPR036909">
    <property type="entry name" value="Cyt_c-like_dom_sf"/>
</dbReference>
<evidence type="ECO:0000256" key="2">
    <source>
        <dbReference type="ARBA" id="ARBA00022723"/>
    </source>
</evidence>
<dbReference type="EMBL" id="CP001032">
    <property type="protein sequence ID" value="ACB74095.1"/>
    <property type="molecule type" value="Genomic_DNA"/>
</dbReference>
<accession>B1ZVJ8</accession>
<dbReference type="GO" id="GO:0020037">
    <property type="term" value="F:heme binding"/>
    <property type="evidence" value="ECO:0007669"/>
    <property type="project" value="InterPro"/>
</dbReference>
<proteinExistence type="predicted"/>
<reference evidence="6 7" key="1">
    <citation type="journal article" date="2011" name="J. Bacteriol.">
        <title>Genome sequence of the verrucomicrobium Opitutus terrae PB90-1, an abundant inhabitant of rice paddy soil ecosystems.</title>
        <authorList>
            <person name="van Passel M.W."/>
            <person name="Kant R."/>
            <person name="Palva A."/>
            <person name="Copeland A."/>
            <person name="Lucas S."/>
            <person name="Lapidus A."/>
            <person name="Glavina del Rio T."/>
            <person name="Pitluck S."/>
            <person name="Goltsman E."/>
            <person name="Clum A."/>
            <person name="Sun H."/>
            <person name="Schmutz J."/>
            <person name="Larimer F.W."/>
            <person name="Land M.L."/>
            <person name="Hauser L."/>
            <person name="Kyrpides N."/>
            <person name="Mikhailova N."/>
            <person name="Richardson P.P."/>
            <person name="Janssen P.H."/>
            <person name="de Vos W.M."/>
            <person name="Smidt H."/>
        </authorList>
    </citation>
    <scope>NUCLEOTIDE SEQUENCE [LARGE SCALE GENOMIC DNA]</scope>
    <source>
        <strain evidence="7">DSM 11246 / JCM 15787 / PB90-1</strain>
    </source>
</reference>
<dbReference type="OrthoDB" id="9811281at2"/>